<feature type="transmembrane region" description="Helical" evidence="1">
    <location>
        <begin position="12"/>
        <end position="31"/>
    </location>
</feature>
<organism evidence="3 4">
    <name type="scientific">Methylobacterium brachiatum</name>
    <dbReference type="NCBI Taxonomy" id="269660"/>
    <lineage>
        <taxon>Bacteria</taxon>
        <taxon>Pseudomonadati</taxon>
        <taxon>Pseudomonadota</taxon>
        <taxon>Alphaproteobacteria</taxon>
        <taxon>Hyphomicrobiales</taxon>
        <taxon>Methylobacteriaceae</taxon>
        <taxon>Methylobacterium</taxon>
    </lineage>
</organism>
<keyword evidence="1" id="KW-1133">Transmembrane helix</keyword>
<gene>
    <name evidence="3" type="ORF">QO001_000317</name>
</gene>
<reference evidence="3" key="1">
    <citation type="submission" date="2023-07" db="EMBL/GenBank/DDBJ databases">
        <title>Genomic Encyclopedia of Type Strains, Phase IV (KMG-IV): sequencing the most valuable type-strain genomes for metagenomic binning, comparative biology and taxonomic classification.</title>
        <authorList>
            <person name="Goeker M."/>
        </authorList>
    </citation>
    <scope>NUCLEOTIDE SEQUENCE</scope>
    <source>
        <strain evidence="3">DSM 19569</strain>
    </source>
</reference>
<feature type="transmembrane region" description="Helical" evidence="1">
    <location>
        <begin position="37"/>
        <end position="56"/>
    </location>
</feature>
<dbReference type="EMBL" id="JAUSWL010000001">
    <property type="protein sequence ID" value="MDQ0541409.1"/>
    <property type="molecule type" value="Genomic_DNA"/>
</dbReference>
<dbReference type="RefSeq" id="WP_230365019.1">
    <property type="nucleotide sequence ID" value="NZ_JAJALK010000001.1"/>
</dbReference>
<feature type="transmembrane region" description="Helical" evidence="1">
    <location>
        <begin position="68"/>
        <end position="86"/>
    </location>
</feature>
<evidence type="ECO:0000256" key="1">
    <source>
        <dbReference type="SAM" id="Phobius"/>
    </source>
</evidence>
<comment type="caution">
    <text evidence="3">The sequence shown here is derived from an EMBL/GenBank/DDBJ whole genome shotgun (WGS) entry which is preliminary data.</text>
</comment>
<evidence type="ECO:0000313" key="4">
    <source>
        <dbReference type="Proteomes" id="UP001223420"/>
    </source>
</evidence>
<feature type="domain" description="SPW repeat-containing integral membrane" evidence="2">
    <location>
        <begin position="15"/>
        <end position="106"/>
    </location>
</feature>
<sequence>MRTIKNQPEDLFLGIWNLLLGAGLAVAPWYFDFSGEPVAAWNAWATGATVIALALLTMKQTHAWEEYAIAAAGLWSCAAPWILAFAGTAAGIWAHVGFGVALIVSAGSALWRLRDSPAAYEI</sequence>
<protein>
    <recommendedName>
        <fullName evidence="2">SPW repeat-containing integral membrane domain-containing protein</fullName>
    </recommendedName>
</protein>
<dbReference type="Pfam" id="PF03779">
    <property type="entry name" value="SPW"/>
    <property type="match status" value="1"/>
</dbReference>
<dbReference type="AlphaFoldDB" id="A0AAJ1WS93"/>
<evidence type="ECO:0000313" key="3">
    <source>
        <dbReference type="EMBL" id="MDQ0541409.1"/>
    </source>
</evidence>
<evidence type="ECO:0000259" key="2">
    <source>
        <dbReference type="Pfam" id="PF03779"/>
    </source>
</evidence>
<feature type="transmembrane region" description="Helical" evidence="1">
    <location>
        <begin position="92"/>
        <end position="113"/>
    </location>
</feature>
<dbReference type="InterPro" id="IPR005530">
    <property type="entry name" value="SPW"/>
</dbReference>
<keyword evidence="1" id="KW-0812">Transmembrane</keyword>
<proteinExistence type="predicted"/>
<name>A0AAJ1WS93_9HYPH</name>
<keyword evidence="1" id="KW-0472">Membrane</keyword>
<accession>A0AAJ1WS93</accession>
<dbReference type="Proteomes" id="UP001223420">
    <property type="component" value="Unassembled WGS sequence"/>
</dbReference>